<organism evidence="1 2">
    <name type="scientific">Pseudomonas alkylphenolica</name>
    <dbReference type="NCBI Taxonomy" id="237609"/>
    <lineage>
        <taxon>Bacteria</taxon>
        <taxon>Pseudomonadati</taxon>
        <taxon>Pseudomonadota</taxon>
        <taxon>Gammaproteobacteria</taxon>
        <taxon>Pseudomonadales</taxon>
        <taxon>Pseudomonadaceae</taxon>
        <taxon>Pseudomonas</taxon>
    </lineage>
</organism>
<gene>
    <name evidence="1" type="ORF">GPJ81_14000</name>
</gene>
<sequence>MGMYYCAVSESRGGFFDTRIHGEVGSPGCSIPVGAKEVSDELYAELTAPREDGKLIYPDADGYPVLIDPPPPSTEELAAIERQWRDERLMETDGVVSRHRDELEEGGTTTLTAEQYATLQAYRRALRGWPQVGEFPLIDHRPTEPQWLTDSLQ</sequence>
<name>A0A6I6GTD9_9PSED</name>
<dbReference type="Proteomes" id="UP000426235">
    <property type="component" value="Chromosome"/>
</dbReference>
<evidence type="ECO:0000313" key="2">
    <source>
        <dbReference type="Proteomes" id="UP000426235"/>
    </source>
</evidence>
<proteinExistence type="predicted"/>
<dbReference type="EMBL" id="CP046621">
    <property type="protein sequence ID" value="QGW77752.1"/>
    <property type="molecule type" value="Genomic_DNA"/>
</dbReference>
<dbReference type="AlphaFoldDB" id="A0A6I6GTD9"/>
<protein>
    <submittedName>
        <fullName evidence="1">Phage tail protein</fullName>
    </submittedName>
</protein>
<evidence type="ECO:0000313" key="1">
    <source>
        <dbReference type="EMBL" id="QGW77752.1"/>
    </source>
</evidence>
<reference evidence="1" key="1">
    <citation type="submission" date="2019-12" db="EMBL/GenBank/DDBJ databases">
        <title>Hybrid Genome Assemblies of two High G+C Isolates from Undergraduate Microbiology Courses.</title>
        <authorList>
            <person name="Ne Ville C.J."/>
            <person name="Enright D."/>
            <person name="Hernandez I."/>
            <person name="Dodsworth J."/>
            <person name="Orwin P.M."/>
        </authorList>
    </citation>
    <scope>NUCLEOTIDE SEQUENCE [LARGE SCALE GENOMIC DNA]</scope>
    <source>
        <strain evidence="1">Neo</strain>
    </source>
</reference>
<keyword evidence="2" id="KW-1185">Reference proteome</keyword>
<accession>A0A6I6GTD9</accession>
<dbReference type="RefSeq" id="WP_157192724.1">
    <property type="nucleotide sequence ID" value="NZ_CP046621.1"/>
</dbReference>